<reference evidence="2 3" key="1">
    <citation type="journal article" date="2019" name="Int. J. Syst. Evol. Microbiol.">
        <title>Methanofervidicoccus abyssi gen. nov., sp. nov., a hydrogenotrophic methanogen, isolated from a hydrothermal vent chimney in the Mid-Cayman Spreading Center, the Caribbean Sea.</title>
        <authorList>
            <person name="Sakai S."/>
            <person name="Takaki Y."/>
            <person name="Miyazaki M."/>
            <person name="Ogawara M."/>
            <person name="Yanagawa K."/>
            <person name="Miyazaki J."/>
            <person name="Takai K."/>
        </authorList>
    </citation>
    <scope>NUCLEOTIDE SEQUENCE [LARGE SCALE GENOMIC DNA]</scope>
    <source>
        <strain evidence="2 3">HHB</strain>
    </source>
</reference>
<evidence type="ECO:0000256" key="1">
    <source>
        <dbReference type="SAM" id="Phobius"/>
    </source>
</evidence>
<evidence type="ECO:0000313" key="2">
    <source>
        <dbReference type="EMBL" id="GBF36065.1"/>
    </source>
</evidence>
<organism evidence="2 3">
    <name type="scientific">Methanofervidicoccus abyssi</name>
    <dbReference type="NCBI Taxonomy" id="2082189"/>
    <lineage>
        <taxon>Archaea</taxon>
        <taxon>Methanobacteriati</taxon>
        <taxon>Methanobacteriota</taxon>
        <taxon>Methanomada group</taxon>
        <taxon>Methanococci</taxon>
        <taxon>Methanococcales</taxon>
        <taxon>Methanofervidicoccus</taxon>
    </lineage>
</organism>
<gene>
    <name evidence="2" type="ORF">MHHB_P0290</name>
</gene>
<accession>A0A401HPE7</accession>
<protein>
    <recommendedName>
        <fullName evidence="4">Class III signal peptide</fullName>
    </recommendedName>
</protein>
<dbReference type="AlphaFoldDB" id="A0A401HPE7"/>
<proteinExistence type="predicted"/>
<feature type="transmembrane region" description="Helical" evidence="1">
    <location>
        <begin position="12"/>
        <end position="36"/>
    </location>
</feature>
<keyword evidence="1" id="KW-0472">Membrane</keyword>
<keyword evidence="1" id="KW-0812">Transmembrane</keyword>
<dbReference type="Pfam" id="PF04021">
    <property type="entry name" value="Class_IIIsignal"/>
    <property type="match status" value="1"/>
</dbReference>
<keyword evidence="1" id="KW-1133">Transmembrane helix</keyword>
<dbReference type="Proteomes" id="UP000290527">
    <property type="component" value="Unassembled WGS sequence"/>
</dbReference>
<name>A0A401HPE7_9EURY</name>
<dbReference type="OrthoDB" id="60678at2157"/>
<evidence type="ECO:0008006" key="4">
    <source>
        <dbReference type="Google" id="ProtNLM"/>
    </source>
</evidence>
<evidence type="ECO:0000313" key="3">
    <source>
        <dbReference type="Proteomes" id="UP000290527"/>
    </source>
</evidence>
<dbReference type="InterPro" id="IPR007166">
    <property type="entry name" value="Class3_signal_pept_motif"/>
</dbReference>
<comment type="caution">
    <text evidence="2">The sequence shown here is derived from an EMBL/GenBank/DDBJ whole genome shotgun (WGS) entry which is preliminary data.</text>
</comment>
<dbReference type="RefSeq" id="WP_131006860.1">
    <property type="nucleotide sequence ID" value="NZ_BFAX01000002.1"/>
</dbReference>
<keyword evidence="3" id="KW-1185">Reference proteome</keyword>
<sequence length="129" mass="14666">MIVKTLIKKRGQLSFEFSVLLLVILVLSIASIYHFMNNNLNNRDRDLDNIDIGAKTAISLVNSGYNGSNVEYPILYLGMSYDPDKTDISIYIKNQSPLDDSTLNLIRRLIYDRSHVDPNVYNITVVIVN</sequence>
<dbReference type="EMBL" id="BFAX01000002">
    <property type="protein sequence ID" value="GBF36065.1"/>
    <property type="molecule type" value="Genomic_DNA"/>
</dbReference>